<dbReference type="Pfam" id="PF13545">
    <property type="entry name" value="HTH_Crp_2"/>
    <property type="match status" value="1"/>
</dbReference>
<evidence type="ECO:0000259" key="1">
    <source>
        <dbReference type="PROSITE" id="PS51063"/>
    </source>
</evidence>
<dbReference type="GO" id="GO:0006355">
    <property type="term" value="P:regulation of DNA-templated transcription"/>
    <property type="evidence" value="ECO:0007669"/>
    <property type="project" value="InterPro"/>
</dbReference>
<dbReference type="SUPFAM" id="SSF46785">
    <property type="entry name" value="Winged helix' DNA-binding domain"/>
    <property type="match status" value="1"/>
</dbReference>
<dbReference type="InterPro" id="IPR036390">
    <property type="entry name" value="WH_DNA-bd_sf"/>
</dbReference>
<proteinExistence type="predicted"/>
<dbReference type="AlphaFoldDB" id="X0RQB8"/>
<protein>
    <recommendedName>
        <fullName evidence="1">HTH crp-type domain-containing protein</fullName>
    </recommendedName>
</protein>
<gene>
    <name evidence="2" type="ORF">S01H1_02740</name>
</gene>
<dbReference type="GO" id="GO:0003677">
    <property type="term" value="F:DNA binding"/>
    <property type="evidence" value="ECO:0007669"/>
    <property type="project" value="InterPro"/>
</dbReference>
<dbReference type="PRINTS" id="PR00034">
    <property type="entry name" value="HTHCRP"/>
</dbReference>
<dbReference type="SMART" id="SM00419">
    <property type="entry name" value="HTH_CRP"/>
    <property type="match status" value="1"/>
</dbReference>
<accession>X0RQB8</accession>
<dbReference type="PROSITE" id="PS51063">
    <property type="entry name" value="HTH_CRP_2"/>
    <property type="match status" value="1"/>
</dbReference>
<dbReference type="Gene3D" id="1.10.10.10">
    <property type="entry name" value="Winged helix-like DNA-binding domain superfamily/Winged helix DNA-binding domain"/>
    <property type="match status" value="1"/>
</dbReference>
<sequence length="68" mass="7456">MEEQGTEDTVTLNISKGQLASLLGTIPETLSRIFAKLSGQNLIRVEGPRIALLDRRGIEDLAEYGKDI</sequence>
<evidence type="ECO:0000313" key="2">
    <source>
        <dbReference type="EMBL" id="GAF70953.1"/>
    </source>
</evidence>
<name>X0RQB8_9ZZZZ</name>
<dbReference type="EMBL" id="BARS01001373">
    <property type="protein sequence ID" value="GAF70953.1"/>
    <property type="molecule type" value="Genomic_DNA"/>
</dbReference>
<dbReference type="InterPro" id="IPR036388">
    <property type="entry name" value="WH-like_DNA-bd_sf"/>
</dbReference>
<organism evidence="2">
    <name type="scientific">marine sediment metagenome</name>
    <dbReference type="NCBI Taxonomy" id="412755"/>
    <lineage>
        <taxon>unclassified sequences</taxon>
        <taxon>metagenomes</taxon>
        <taxon>ecological metagenomes</taxon>
    </lineage>
</organism>
<dbReference type="InterPro" id="IPR012318">
    <property type="entry name" value="HTH_CRP"/>
</dbReference>
<feature type="domain" description="HTH crp-type" evidence="1">
    <location>
        <begin position="1"/>
        <end position="56"/>
    </location>
</feature>
<comment type="caution">
    <text evidence="2">The sequence shown here is derived from an EMBL/GenBank/DDBJ whole genome shotgun (WGS) entry which is preliminary data.</text>
</comment>
<reference evidence="2" key="1">
    <citation type="journal article" date="2014" name="Front. Microbiol.">
        <title>High frequency of phylogenetically diverse reductive dehalogenase-homologous genes in deep subseafloor sedimentary metagenomes.</title>
        <authorList>
            <person name="Kawai M."/>
            <person name="Futagami T."/>
            <person name="Toyoda A."/>
            <person name="Takaki Y."/>
            <person name="Nishi S."/>
            <person name="Hori S."/>
            <person name="Arai W."/>
            <person name="Tsubouchi T."/>
            <person name="Morono Y."/>
            <person name="Uchiyama I."/>
            <person name="Ito T."/>
            <person name="Fujiyama A."/>
            <person name="Inagaki F."/>
            <person name="Takami H."/>
        </authorList>
    </citation>
    <scope>NUCLEOTIDE SEQUENCE</scope>
    <source>
        <strain evidence="2">Expedition CK06-06</strain>
    </source>
</reference>